<evidence type="ECO:0000313" key="2">
    <source>
        <dbReference type="Proteomes" id="UP000176329"/>
    </source>
</evidence>
<name>A0A1F6LM89_9BACT</name>
<comment type="caution">
    <text evidence="1">The sequence shown here is derived from an EMBL/GenBank/DDBJ whole genome shotgun (WGS) entry which is preliminary data.</text>
</comment>
<sequence length="138" mass="15875">MKFVVLKNDVQLGELVFVNGVHHFKGDAACATFIADSVRGKIKILSDEWFDGDSVVTERPINQSSHLFQFALMDHLRDHGFVLEPVHESIENQFAALLARFDGDVARQTQLRERWTIMSLLEKTYLLELVEQDRMSKK</sequence>
<reference evidence="1 2" key="1">
    <citation type="journal article" date="2016" name="Nat. Commun.">
        <title>Thousands of microbial genomes shed light on interconnected biogeochemical processes in an aquifer system.</title>
        <authorList>
            <person name="Anantharaman K."/>
            <person name="Brown C.T."/>
            <person name="Hug L.A."/>
            <person name="Sharon I."/>
            <person name="Castelle C.J."/>
            <person name="Probst A.J."/>
            <person name="Thomas B.C."/>
            <person name="Singh A."/>
            <person name="Wilkins M.J."/>
            <person name="Karaoz U."/>
            <person name="Brodie E.L."/>
            <person name="Williams K.H."/>
            <person name="Hubbard S.S."/>
            <person name="Banfield J.F."/>
        </authorList>
    </citation>
    <scope>NUCLEOTIDE SEQUENCE [LARGE SCALE GENOMIC DNA]</scope>
</reference>
<dbReference type="EMBL" id="MFPV01000059">
    <property type="protein sequence ID" value="OGH60469.1"/>
    <property type="molecule type" value="Genomic_DNA"/>
</dbReference>
<dbReference type="Proteomes" id="UP000176329">
    <property type="component" value="Unassembled WGS sequence"/>
</dbReference>
<proteinExistence type="predicted"/>
<dbReference type="AlphaFoldDB" id="A0A1F6LM89"/>
<protein>
    <submittedName>
        <fullName evidence="1">Uncharacterized protein</fullName>
    </submittedName>
</protein>
<accession>A0A1F6LM89</accession>
<gene>
    <name evidence="1" type="ORF">A2848_03300</name>
</gene>
<organism evidence="1 2">
    <name type="scientific">Candidatus Magasanikbacteria bacterium RIFCSPHIGHO2_01_FULL_50_8</name>
    <dbReference type="NCBI Taxonomy" id="1798674"/>
    <lineage>
        <taxon>Bacteria</taxon>
        <taxon>Candidatus Magasanikiibacteriota</taxon>
    </lineage>
</organism>
<evidence type="ECO:0000313" key="1">
    <source>
        <dbReference type="EMBL" id="OGH60469.1"/>
    </source>
</evidence>